<evidence type="ECO:0000256" key="3">
    <source>
        <dbReference type="ARBA" id="ARBA00022723"/>
    </source>
</evidence>
<keyword evidence="7 9" id="KW-0346">Stress response</keyword>
<feature type="repeat" description="CXXCXGXG motif" evidence="9">
    <location>
        <begin position="189"/>
        <end position="196"/>
    </location>
</feature>
<feature type="zinc finger region" description="CR-type" evidence="10">
    <location>
        <begin position="137"/>
        <end position="215"/>
    </location>
</feature>
<evidence type="ECO:0000256" key="6">
    <source>
        <dbReference type="ARBA" id="ARBA00022833"/>
    </source>
</evidence>
<dbReference type="InterPro" id="IPR001305">
    <property type="entry name" value="HSP_DnaJ_Cys-rich_dom"/>
</dbReference>
<evidence type="ECO:0000259" key="12">
    <source>
        <dbReference type="PROSITE" id="PS50076"/>
    </source>
</evidence>
<dbReference type="Gene3D" id="1.10.287.110">
    <property type="entry name" value="DnaJ domain"/>
    <property type="match status" value="1"/>
</dbReference>
<dbReference type="NCBIfam" id="TIGR02349">
    <property type="entry name" value="DnaJ_bact"/>
    <property type="match status" value="1"/>
</dbReference>
<feature type="repeat" description="CXXCXGXG motif" evidence="9">
    <location>
        <begin position="167"/>
        <end position="174"/>
    </location>
</feature>
<dbReference type="InterPro" id="IPR002939">
    <property type="entry name" value="DnaJ_C"/>
</dbReference>
<comment type="cofactor">
    <cofactor evidence="9">
        <name>Zn(2+)</name>
        <dbReference type="ChEBI" id="CHEBI:29105"/>
    </cofactor>
    <text evidence="9">Binds 2 Zn(2+) ions per monomer.</text>
</comment>
<dbReference type="HAMAP" id="MF_01152">
    <property type="entry name" value="DnaJ"/>
    <property type="match status" value="1"/>
</dbReference>
<dbReference type="PROSITE" id="PS50076">
    <property type="entry name" value="DNAJ_2"/>
    <property type="match status" value="1"/>
</dbReference>
<evidence type="ECO:0000256" key="7">
    <source>
        <dbReference type="ARBA" id="ARBA00023016"/>
    </source>
</evidence>
<keyword evidence="4 9" id="KW-0677">Repeat</keyword>
<feature type="binding site" evidence="9">
    <location>
        <position position="153"/>
    </location>
    <ligand>
        <name>Zn(2+)</name>
        <dbReference type="ChEBI" id="CHEBI:29105"/>
        <label>1</label>
    </ligand>
</feature>
<dbReference type="Gene3D" id="2.10.230.10">
    <property type="entry name" value="Heat shock protein DnaJ, cysteine-rich domain"/>
    <property type="match status" value="1"/>
</dbReference>
<feature type="binding site" evidence="9">
    <location>
        <position position="167"/>
    </location>
    <ligand>
        <name>Zn(2+)</name>
        <dbReference type="ChEBI" id="CHEBI:29105"/>
        <label>2</label>
    </ligand>
</feature>
<dbReference type="InterPro" id="IPR008971">
    <property type="entry name" value="HSP40/DnaJ_pept-bd"/>
</dbReference>
<dbReference type="Gene3D" id="2.60.260.20">
    <property type="entry name" value="Urease metallochaperone UreE, N-terminal domain"/>
    <property type="match status" value="2"/>
</dbReference>
<dbReference type="Pfam" id="PF01556">
    <property type="entry name" value="DnaJ_C"/>
    <property type="match status" value="1"/>
</dbReference>
<feature type="region of interest" description="Disordered" evidence="11">
    <location>
        <begin position="30"/>
        <end position="49"/>
    </location>
</feature>
<dbReference type="PRINTS" id="PR00625">
    <property type="entry name" value="JDOMAIN"/>
</dbReference>
<keyword evidence="5 9" id="KW-0863">Zinc-finger</keyword>
<dbReference type="RefSeq" id="WP_382202532.1">
    <property type="nucleotide sequence ID" value="NZ_JBHTBZ010000048.1"/>
</dbReference>
<dbReference type="Pfam" id="PF00684">
    <property type="entry name" value="DnaJ_CXXCXGXG"/>
    <property type="match status" value="1"/>
</dbReference>
<name>A0ABW2SG74_9BURK</name>
<dbReference type="PANTHER" id="PTHR43096:SF48">
    <property type="entry name" value="CHAPERONE PROTEIN DNAJ"/>
    <property type="match status" value="1"/>
</dbReference>
<feature type="repeat" description="CXXCXGXG motif" evidence="9">
    <location>
        <begin position="203"/>
        <end position="210"/>
    </location>
</feature>
<sequence length="377" mass="40983">MAKRDFYEILGVPKNASDEEIKKAYRKLAMKHHPDRNQGDSAKTAEEKFKEAKEAYEMLSDPQKKAAYDQYGHAGVDPNMRGGPGAEGFGGFSEAFGDIFGDIFGGQRGGGRGGRQVYRGNDLSYAMEISLEEAAQGKEAQIRIPSWDNCDTCSGTGAKPGTSVKTCPSCQGSGSVQMRQGFFSVQQTCPHCHGSGKIIPEPCTTCNGQGKLKKHKTLEVKIPAGIDDGMRIRSAGNGEPGRNGGPSGDLFIEIRIRKHDIFERDGDDLHCQVPVSMPTAALGGEIDVPTLSGKATIDIPEGTQSGKTFRLRGRGVKGVRSSYPGDLYCHIVVETPVKLTEHQRKLIKELDESFKKGGHKHSPNDKGWFEKAKDFFS</sequence>
<dbReference type="CDD" id="cd06257">
    <property type="entry name" value="DnaJ"/>
    <property type="match status" value="1"/>
</dbReference>
<keyword evidence="15" id="KW-1185">Reference proteome</keyword>
<evidence type="ECO:0000313" key="14">
    <source>
        <dbReference type="EMBL" id="MFC7461932.1"/>
    </source>
</evidence>
<dbReference type="PROSITE" id="PS00636">
    <property type="entry name" value="DNAJ_1"/>
    <property type="match status" value="1"/>
</dbReference>
<comment type="subcellular location">
    <subcellularLocation>
        <location evidence="9">Cytoplasm</location>
    </subcellularLocation>
</comment>
<reference evidence="15" key="1">
    <citation type="journal article" date="2019" name="Int. J. Syst. Evol. Microbiol.">
        <title>The Global Catalogue of Microorganisms (GCM) 10K type strain sequencing project: providing services to taxonomists for standard genome sequencing and annotation.</title>
        <authorList>
            <consortium name="The Broad Institute Genomics Platform"/>
            <consortium name="The Broad Institute Genome Sequencing Center for Infectious Disease"/>
            <person name="Wu L."/>
            <person name="Ma J."/>
        </authorList>
    </citation>
    <scope>NUCLEOTIDE SEQUENCE [LARGE SCALE GENOMIC DNA]</scope>
    <source>
        <strain evidence="15">CCUG 53903</strain>
    </source>
</reference>
<comment type="caution">
    <text evidence="14">The sequence shown here is derived from an EMBL/GenBank/DDBJ whole genome shotgun (WGS) entry which is preliminary data.</text>
</comment>
<evidence type="ECO:0000259" key="13">
    <source>
        <dbReference type="PROSITE" id="PS51188"/>
    </source>
</evidence>
<keyword evidence="6 9" id="KW-0862">Zinc</keyword>
<dbReference type="PROSITE" id="PS51188">
    <property type="entry name" value="ZF_CR"/>
    <property type="match status" value="1"/>
</dbReference>
<feature type="domain" description="CR-type" evidence="13">
    <location>
        <begin position="137"/>
        <end position="215"/>
    </location>
</feature>
<dbReference type="SUPFAM" id="SSF49493">
    <property type="entry name" value="HSP40/DnaJ peptide-binding domain"/>
    <property type="match status" value="2"/>
</dbReference>
<keyword evidence="14" id="KW-0560">Oxidoreductase</keyword>
<feature type="binding site" evidence="9">
    <location>
        <position position="189"/>
    </location>
    <ligand>
        <name>Zn(2+)</name>
        <dbReference type="ChEBI" id="CHEBI:29105"/>
        <label>2</label>
    </ligand>
</feature>
<dbReference type="InterPro" id="IPR036410">
    <property type="entry name" value="HSP_DnaJ_Cys-rich_dom_sf"/>
</dbReference>
<feature type="binding site" evidence="9">
    <location>
        <position position="192"/>
    </location>
    <ligand>
        <name>Zn(2+)</name>
        <dbReference type="ChEBI" id="CHEBI:29105"/>
        <label>2</label>
    </ligand>
</feature>
<comment type="similarity">
    <text evidence="9">Belongs to the DnaJ family.</text>
</comment>
<dbReference type="PANTHER" id="PTHR43096">
    <property type="entry name" value="DNAJ HOMOLOG 1, MITOCHONDRIAL-RELATED"/>
    <property type="match status" value="1"/>
</dbReference>
<dbReference type="Pfam" id="PF00226">
    <property type="entry name" value="DnaJ"/>
    <property type="match status" value="1"/>
</dbReference>
<feature type="binding site" evidence="9">
    <location>
        <position position="170"/>
    </location>
    <ligand>
        <name>Zn(2+)</name>
        <dbReference type="ChEBI" id="CHEBI:29105"/>
        <label>2</label>
    </ligand>
</feature>
<feature type="repeat" description="CXXCXGXG motif" evidence="9">
    <location>
        <begin position="150"/>
        <end position="157"/>
    </location>
</feature>
<dbReference type="CDD" id="cd10719">
    <property type="entry name" value="DnaJ_zf"/>
    <property type="match status" value="1"/>
</dbReference>
<keyword evidence="3 9" id="KW-0479">Metal-binding</keyword>
<feature type="binding site" evidence="9">
    <location>
        <position position="150"/>
    </location>
    <ligand>
        <name>Zn(2+)</name>
        <dbReference type="ChEBI" id="CHEBI:29105"/>
        <label>1</label>
    </ligand>
</feature>
<feature type="binding site" evidence="9">
    <location>
        <position position="206"/>
    </location>
    <ligand>
        <name>Zn(2+)</name>
        <dbReference type="ChEBI" id="CHEBI:29105"/>
        <label>1</label>
    </ligand>
</feature>
<evidence type="ECO:0000256" key="8">
    <source>
        <dbReference type="ARBA" id="ARBA00023186"/>
    </source>
</evidence>
<dbReference type="GO" id="GO:0016491">
    <property type="term" value="F:oxidoreductase activity"/>
    <property type="evidence" value="ECO:0007669"/>
    <property type="project" value="UniProtKB-KW"/>
</dbReference>
<dbReference type="CDD" id="cd10747">
    <property type="entry name" value="DnaJ_C"/>
    <property type="match status" value="1"/>
</dbReference>
<dbReference type="NCBIfam" id="NF008035">
    <property type="entry name" value="PRK10767.1"/>
    <property type="match status" value="1"/>
</dbReference>
<keyword evidence="8 9" id="KW-0143">Chaperone</keyword>
<comment type="domain">
    <text evidence="9">The J domain is necessary and sufficient to stimulate DnaK ATPase activity. Zinc center 1 plays an important role in the autonomous, DnaK-independent chaperone activity of DnaJ. Zinc center 2 is essential for interaction with DnaK and for DnaJ activity.</text>
</comment>
<evidence type="ECO:0000256" key="4">
    <source>
        <dbReference type="ARBA" id="ARBA00022737"/>
    </source>
</evidence>
<dbReference type="EMBL" id="JBHTBZ010000048">
    <property type="protein sequence ID" value="MFC7461932.1"/>
    <property type="molecule type" value="Genomic_DNA"/>
</dbReference>
<feature type="domain" description="J" evidence="12">
    <location>
        <begin position="5"/>
        <end position="72"/>
    </location>
</feature>
<dbReference type="InterPro" id="IPR036869">
    <property type="entry name" value="J_dom_sf"/>
</dbReference>
<evidence type="ECO:0000256" key="2">
    <source>
        <dbReference type="ARBA" id="ARBA00022705"/>
    </source>
</evidence>
<evidence type="ECO:0000256" key="10">
    <source>
        <dbReference type="PROSITE-ProRule" id="PRU00546"/>
    </source>
</evidence>
<evidence type="ECO:0000256" key="1">
    <source>
        <dbReference type="ARBA" id="ARBA00022490"/>
    </source>
</evidence>
<feature type="compositionally biased region" description="Basic and acidic residues" evidence="11">
    <location>
        <begin position="35"/>
        <end position="49"/>
    </location>
</feature>
<evidence type="ECO:0000313" key="15">
    <source>
        <dbReference type="Proteomes" id="UP001596457"/>
    </source>
</evidence>
<protein>
    <recommendedName>
        <fullName evidence="9">Chaperone protein DnaJ</fullName>
    </recommendedName>
</protein>
<dbReference type="InterPro" id="IPR001623">
    <property type="entry name" value="DnaJ_domain"/>
</dbReference>
<evidence type="ECO:0000256" key="9">
    <source>
        <dbReference type="HAMAP-Rule" id="MF_01152"/>
    </source>
</evidence>
<dbReference type="InterPro" id="IPR018253">
    <property type="entry name" value="DnaJ_domain_CS"/>
</dbReference>
<accession>A0ABW2SG74</accession>
<gene>
    <name evidence="9 14" type="primary">dnaJ</name>
    <name evidence="14" type="ORF">ACFQU0_16000</name>
</gene>
<dbReference type="SUPFAM" id="SSF57938">
    <property type="entry name" value="DnaJ/Hsp40 cysteine-rich domain"/>
    <property type="match status" value="1"/>
</dbReference>
<dbReference type="SUPFAM" id="SSF46565">
    <property type="entry name" value="Chaperone J-domain"/>
    <property type="match status" value="1"/>
</dbReference>
<dbReference type="InterPro" id="IPR012724">
    <property type="entry name" value="DnaJ"/>
</dbReference>
<dbReference type="Proteomes" id="UP001596457">
    <property type="component" value="Unassembled WGS sequence"/>
</dbReference>
<comment type="subunit">
    <text evidence="9">Homodimer.</text>
</comment>
<organism evidence="14 15">
    <name type="scientific">Hydrogenophaga defluvii</name>
    <dbReference type="NCBI Taxonomy" id="249410"/>
    <lineage>
        <taxon>Bacteria</taxon>
        <taxon>Pseudomonadati</taxon>
        <taxon>Pseudomonadota</taxon>
        <taxon>Betaproteobacteria</taxon>
        <taxon>Burkholderiales</taxon>
        <taxon>Comamonadaceae</taxon>
        <taxon>Hydrogenophaga</taxon>
    </lineage>
</organism>
<evidence type="ECO:0000256" key="11">
    <source>
        <dbReference type="SAM" id="MobiDB-lite"/>
    </source>
</evidence>
<keyword evidence="2 9" id="KW-0235">DNA replication</keyword>
<dbReference type="SMART" id="SM00271">
    <property type="entry name" value="DnaJ"/>
    <property type="match status" value="1"/>
</dbReference>
<feature type="binding site" evidence="9">
    <location>
        <position position="203"/>
    </location>
    <ligand>
        <name>Zn(2+)</name>
        <dbReference type="ChEBI" id="CHEBI:29105"/>
        <label>1</label>
    </ligand>
</feature>
<comment type="function">
    <text evidence="9">Participates actively in the response to hyperosmotic and heat shock by preventing the aggregation of stress-denatured proteins and by disaggregating proteins, also in an autonomous, DnaK-independent fashion. Unfolded proteins bind initially to DnaJ; upon interaction with the DnaJ-bound protein, DnaK hydrolyzes its bound ATP, resulting in the formation of a stable complex. GrpE releases ADP from DnaK; ATP binding to DnaK triggers the release of the substrate protein, thus completing the reaction cycle. Several rounds of ATP-dependent interactions between DnaJ, DnaK and GrpE are required for fully efficient folding. Also involved, together with DnaK and GrpE, in the DNA replication of plasmids through activation of initiation proteins.</text>
</comment>
<keyword evidence="1 9" id="KW-0963">Cytoplasm</keyword>
<evidence type="ECO:0000256" key="5">
    <source>
        <dbReference type="ARBA" id="ARBA00022771"/>
    </source>
</evidence>
<proteinExistence type="inferred from homology"/>